<dbReference type="Gene3D" id="1.10.357.10">
    <property type="entry name" value="Tetracycline Repressor, domain 2"/>
    <property type="match status" value="1"/>
</dbReference>
<dbReference type="PROSITE" id="PS50977">
    <property type="entry name" value="HTH_TETR_2"/>
    <property type="match status" value="1"/>
</dbReference>
<feature type="domain" description="HTH tetR-type" evidence="3">
    <location>
        <begin position="12"/>
        <end position="72"/>
    </location>
</feature>
<dbReference type="InterPro" id="IPR001647">
    <property type="entry name" value="HTH_TetR"/>
</dbReference>
<comment type="caution">
    <text evidence="4">The sequence shown here is derived from an EMBL/GenBank/DDBJ whole genome shotgun (WGS) entry which is preliminary data.</text>
</comment>
<dbReference type="GO" id="GO:0003700">
    <property type="term" value="F:DNA-binding transcription factor activity"/>
    <property type="evidence" value="ECO:0007669"/>
    <property type="project" value="TreeGrafter"/>
</dbReference>
<dbReference type="RefSeq" id="WP_127046170.1">
    <property type="nucleotide sequence ID" value="NZ_RZGZ01000001.1"/>
</dbReference>
<gene>
    <name evidence="4" type="ORF">ELQ94_00655</name>
</gene>
<dbReference type="SUPFAM" id="SSF46689">
    <property type="entry name" value="Homeodomain-like"/>
    <property type="match status" value="1"/>
</dbReference>
<dbReference type="Pfam" id="PF00440">
    <property type="entry name" value="TetR_N"/>
    <property type="match status" value="1"/>
</dbReference>
<dbReference type="AlphaFoldDB" id="A0A3S0X0M6"/>
<proteinExistence type="predicted"/>
<dbReference type="InterPro" id="IPR050109">
    <property type="entry name" value="HTH-type_TetR-like_transc_reg"/>
</dbReference>
<dbReference type="EMBL" id="RZGZ01000001">
    <property type="protein sequence ID" value="RUR03104.1"/>
    <property type="molecule type" value="Genomic_DNA"/>
</dbReference>
<dbReference type="PANTHER" id="PTHR30055">
    <property type="entry name" value="HTH-TYPE TRANSCRIPTIONAL REGULATOR RUTR"/>
    <property type="match status" value="1"/>
</dbReference>
<dbReference type="OrthoDB" id="3691941at2"/>
<feature type="DNA-binding region" description="H-T-H motif" evidence="2">
    <location>
        <begin position="35"/>
        <end position="54"/>
    </location>
</feature>
<reference evidence="4 5" key="1">
    <citation type="submission" date="2018-12" db="EMBL/GenBank/DDBJ databases">
        <authorList>
            <person name="Li F."/>
        </authorList>
    </citation>
    <scope>NUCLEOTIDE SEQUENCE [LARGE SCALE GENOMIC DNA]</scope>
    <source>
        <strain evidence="4 5">EGI 6500705</strain>
    </source>
</reference>
<keyword evidence="1 2" id="KW-0238">DNA-binding</keyword>
<dbReference type="Proteomes" id="UP000274909">
    <property type="component" value="Unassembled WGS sequence"/>
</dbReference>
<dbReference type="GO" id="GO:0000976">
    <property type="term" value="F:transcription cis-regulatory region binding"/>
    <property type="evidence" value="ECO:0007669"/>
    <property type="project" value="TreeGrafter"/>
</dbReference>
<organism evidence="4 5">
    <name type="scientific">Labedella endophytica</name>
    <dbReference type="NCBI Taxonomy" id="1523160"/>
    <lineage>
        <taxon>Bacteria</taxon>
        <taxon>Bacillati</taxon>
        <taxon>Actinomycetota</taxon>
        <taxon>Actinomycetes</taxon>
        <taxon>Micrococcales</taxon>
        <taxon>Microbacteriaceae</taxon>
        <taxon>Labedella</taxon>
    </lineage>
</organism>
<evidence type="ECO:0000256" key="1">
    <source>
        <dbReference type="ARBA" id="ARBA00023125"/>
    </source>
</evidence>
<evidence type="ECO:0000313" key="4">
    <source>
        <dbReference type="EMBL" id="RUR03104.1"/>
    </source>
</evidence>
<dbReference type="PANTHER" id="PTHR30055:SF146">
    <property type="entry name" value="HTH-TYPE TRANSCRIPTIONAL DUAL REGULATOR CECR"/>
    <property type="match status" value="1"/>
</dbReference>
<evidence type="ECO:0000313" key="5">
    <source>
        <dbReference type="Proteomes" id="UP000274909"/>
    </source>
</evidence>
<evidence type="ECO:0000256" key="2">
    <source>
        <dbReference type="PROSITE-ProRule" id="PRU00335"/>
    </source>
</evidence>
<protein>
    <submittedName>
        <fullName evidence="4">TetR/AcrR family transcriptional regulator</fullName>
    </submittedName>
</protein>
<dbReference type="InterPro" id="IPR009057">
    <property type="entry name" value="Homeodomain-like_sf"/>
</dbReference>
<accession>A0A3S0X0M6</accession>
<name>A0A3S0X0M6_9MICO</name>
<evidence type="ECO:0000259" key="3">
    <source>
        <dbReference type="PROSITE" id="PS50977"/>
    </source>
</evidence>
<sequence length="187" mass="19573">MSPRSSILSTADARRPLVAASAVTAFARGGYHGTTIAVVARDSGISPAYVSKLFPTKERLFVAALEECMTRVVEALERGADAASSQDPDVVLDAMGDAYAHLIADRALLMLQVHAQSVADVPEIGAALRAGLESVTTFAKSRSGASDAAVQRFMAYGQLCHLIVTAGIEQIPAHWATLLSDGITHPG</sequence>
<keyword evidence="5" id="KW-1185">Reference proteome</keyword>